<evidence type="ECO:0000313" key="7">
    <source>
        <dbReference type="EMBL" id="RGS41529.1"/>
    </source>
</evidence>
<organism evidence="7 8">
    <name type="scientific">Roseburia hominis</name>
    <dbReference type="NCBI Taxonomy" id="301301"/>
    <lineage>
        <taxon>Bacteria</taxon>
        <taxon>Bacillati</taxon>
        <taxon>Bacillota</taxon>
        <taxon>Clostridia</taxon>
        <taxon>Lachnospirales</taxon>
        <taxon>Lachnospiraceae</taxon>
        <taxon>Roseburia</taxon>
    </lineage>
</organism>
<dbReference type="InterPro" id="IPR029753">
    <property type="entry name" value="D-isomer_DH_CS"/>
</dbReference>
<dbReference type="InterPro" id="IPR006140">
    <property type="entry name" value="D-isomer_DH_NAD-bd"/>
</dbReference>
<reference evidence="7 8" key="1">
    <citation type="submission" date="2018-08" db="EMBL/GenBank/DDBJ databases">
        <title>A genome reference for cultivated species of the human gut microbiota.</title>
        <authorList>
            <person name="Zou Y."/>
            <person name="Xue W."/>
            <person name="Luo G."/>
        </authorList>
    </citation>
    <scope>NUCLEOTIDE SEQUENCE [LARGE SCALE GENOMIC DNA]</scope>
    <source>
        <strain evidence="7 8">AF22-12AC</strain>
    </source>
</reference>
<dbReference type="PROSITE" id="PS00670">
    <property type="entry name" value="D_2_HYDROXYACID_DH_2"/>
    <property type="match status" value="1"/>
</dbReference>
<accession>A0A174HC94</accession>
<name>A0A174HC94_9FIRM</name>
<dbReference type="CDD" id="cd12185">
    <property type="entry name" value="HGDH_LDH_like"/>
    <property type="match status" value="1"/>
</dbReference>
<evidence type="ECO:0000259" key="6">
    <source>
        <dbReference type="Pfam" id="PF02826"/>
    </source>
</evidence>
<evidence type="ECO:0000256" key="4">
    <source>
        <dbReference type="RuleBase" id="RU003719"/>
    </source>
</evidence>
<proteinExistence type="inferred from homology"/>
<evidence type="ECO:0000256" key="1">
    <source>
        <dbReference type="ARBA" id="ARBA00005854"/>
    </source>
</evidence>
<evidence type="ECO:0000313" key="8">
    <source>
        <dbReference type="Proteomes" id="UP000266172"/>
    </source>
</evidence>
<dbReference type="PROSITE" id="PS00065">
    <property type="entry name" value="D_2_HYDROXYACID_DH_1"/>
    <property type="match status" value="1"/>
</dbReference>
<dbReference type="PANTHER" id="PTHR43026">
    <property type="entry name" value="2-HYDROXYACID DEHYDROGENASE HOMOLOG 1-RELATED"/>
    <property type="match status" value="1"/>
</dbReference>
<dbReference type="InterPro" id="IPR029752">
    <property type="entry name" value="D-isomer_DH_CS1"/>
</dbReference>
<dbReference type="GO" id="GO:0051287">
    <property type="term" value="F:NAD binding"/>
    <property type="evidence" value="ECO:0007669"/>
    <property type="project" value="InterPro"/>
</dbReference>
<sequence length="327" mass="36494">MKITAYEVRPDEKDYLLAAAQQEQIEITLVQGPMTQDNIDRAEGADGITILGDTKMDAALIEETAKRRIRVVATRTIGYDHIDLNAAKSNGVHVCNGYYDPDGVAEYTVMLILMSLRNYKQALFRGNANDYSLGGLIGRELRNLTVGIIGTGKIGQKVAQNLQGFGCRILAYSRRQNADPALGIEYCSLEELYAKSDIISLHTPLSNQTRYMIDKKAIDQMKDGVILINCARGELMRVDDIIEGIETRKIGALGLDVIEHEEGIYHMDRRSDILANRNMAYLRQFPNVTMTQHIAFYTEEAVKSMAESGIVNVVKCLKKQDNPNLIC</sequence>
<dbReference type="RefSeq" id="WP_055232138.1">
    <property type="nucleotide sequence ID" value="NZ_CATVZQ010000005.1"/>
</dbReference>
<dbReference type="PANTHER" id="PTHR43026:SF1">
    <property type="entry name" value="2-HYDROXYACID DEHYDROGENASE HOMOLOG 1-RELATED"/>
    <property type="match status" value="1"/>
</dbReference>
<protein>
    <submittedName>
        <fullName evidence="7">Lactate dehydrogenase</fullName>
    </submittedName>
</protein>
<keyword evidence="3" id="KW-0520">NAD</keyword>
<keyword evidence="2 4" id="KW-0560">Oxidoreductase</keyword>
<feature type="domain" description="D-isomer specific 2-hydroxyacid dehydrogenase NAD-binding" evidence="6">
    <location>
        <begin position="109"/>
        <end position="295"/>
    </location>
</feature>
<dbReference type="GO" id="GO:0008720">
    <property type="term" value="F:D-lactate dehydrogenase (NAD+) activity"/>
    <property type="evidence" value="ECO:0007669"/>
    <property type="project" value="TreeGrafter"/>
</dbReference>
<dbReference type="InterPro" id="IPR036291">
    <property type="entry name" value="NAD(P)-bd_dom_sf"/>
</dbReference>
<feature type="domain" description="D-isomer specific 2-hydroxyacid dehydrogenase catalytic" evidence="5">
    <location>
        <begin position="9"/>
        <end position="325"/>
    </location>
</feature>
<comment type="similarity">
    <text evidence="1 4">Belongs to the D-isomer specific 2-hydroxyacid dehydrogenase family.</text>
</comment>
<dbReference type="Proteomes" id="UP000266172">
    <property type="component" value="Unassembled WGS sequence"/>
</dbReference>
<evidence type="ECO:0000256" key="2">
    <source>
        <dbReference type="ARBA" id="ARBA00023002"/>
    </source>
</evidence>
<dbReference type="SUPFAM" id="SSF52283">
    <property type="entry name" value="Formate/glycerate dehydrogenase catalytic domain-like"/>
    <property type="match status" value="1"/>
</dbReference>
<gene>
    <name evidence="7" type="ORF">DWX93_05265</name>
</gene>
<dbReference type="Pfam" id="PF00389">
    <property type="entry name" value="2-Hacid_dh"/>
    <property type="match status" value="1"/>
</dbReference>
<dbReference type="Gene3D" id="3.40.50.720">
    <property type="entry name" value="NAD(P)-binding Rossmann-like Domain"/>
    <property type="match status" value="2"/>
</dbReference>
<dbReference type="Pfam" id="PF02826">
    <property type="entry name" value="2-Hacid_dh_C"/>
    <property type="match status" value="1"/>
</dbReference>
<comment type="caution">
    <text evidence="7">The sequence shown here is derived from an EMBL/GenBank/DDBJ whole genome shotgun (WGS) entry which is preliminary data.</text>
</comment>
<dbReference type="EMBL" id="QRVL01000002">
    <property type="protein sequence ID" value="RGS41529.1"/>
    <property type="molecule type" value="Genomic_DNA"/>
</dbReference>
<evidence type="ECO:0000256" key="3">
    <source>
        <dbReference type="ARBA" id="ARBA00023027"/>
    </source>
</evidence>
<dbReference type="SUPFAM" id="SSF51735">
    <property type="entry name" value="NAD(P)-binding Rossmann-fold domains"/>
    <property type="match status" value="1"/>
</dbReference>
<dbReference type="InterPro" id="IPR006139">
    <property type="entry name" value="D-isomer_2_OHA_DH_cat_dom"/>
</dbReference>
<evidence type="ECO:0000259" key="5">
    <source>
        <dbReference type="Pfam" id="PF00389"/>
    </source>
</evidence>
<dbReference type="AlphaFoldDB" id="A0A174HC94"/>
<dbReference type="InterPro" id="IPR058205">
    <property type="entry name" value="D-LDH-like"/>
</dbReference>